<dbReference type="EMBL" id="SGIS01000045">
    <property type="protein sequence ID" value="RZF60893.1"/>
    <property type="molecule type" value="Genomic_DNA"/>
</dbReference>
<dbReference type="OrthoDB" id="1523414at2"/>
<feature type="transmembrane region" description="Helical" evidence="7">
    <location>
        <begin position="356"/>
        <end position="381"/>
    </location>
</feature>
<feature type="transmembrane region" description="Helical" evidence="7">
    <location>
        <begin position="29"/>
        <end position="48"/>
    </location>
</feature>
<feature type="domain" description="Polysaccharide chain length determinant N-terminal" evidence="8">
    <location>
        <begin position="20"/>
        <end position="100"/>
    </location>
</feature>
<dbReference type="Proteomes" id="UP000292085">
    <property type="component" value="Unassembled WGS sequence"/>
</dbReference>
<feature type="coiled-coil region" evidence="6">
    <location>
        <begin position="197"/>
        <end position="224"/>
    </location>
</feature>
<proteinExistence type="predicted"/>
<dbReference type="AlphaFoldDB" id="A0A4Q6XLN3"/>
<keyword evidence="10" id="KW-1185">Reference proteome</keyword>
<evidence type="ECO:0000256" key="1">
    <source>
        <dbReference type="ARBA" id="ARBA00004651"/>
    </source>
</evidence>
<keyword evidence="2" id="KW-1003">Cell membrane</keyword>
<organism evidence="9 10">
    <name type="scientific">Sphingomonas populi</name>
    <dbReference type="NCBI Taxonomy" id="2484750"/>
    <lineage>
        <taxon>Bacteria</taxon>
        <taxon>Pseudomonadati</taxon>
        <taxon>Pseudomonadota</taxon>
        <taxon>Alphaproteobacteria</taxon>
        <taxon>Sphingomonadales</taxon>
        <taxon>Sphingomonadaceae</taxon>
        <taxon>Sphingomonas</taxon>
    </lineage>
</organism>
<comment type="caution">
    <text evidence="9">The sequence shown here is derived from an EMBL/GenBank/DDBJ whole genome shotgun (WGS) entry which is preliminary data.</text>
</comment>
<evidence type="ECO:0000256" key="2">
    <source>
        <dbReference type="ARBA" id="ARBA00022475"/>
    </source>
</evidence>
<reference evidence="9 10" key="1">
    <citation type="submission" date="2019-02" db="EMBL/GenBank/DDBJ databases">
        <authorList>
            <person name="Li Y."/>
        </authorList>
    </citation>
    <scope>NUCLEOTIDE SEQUENCE [LARGE SCALE GENOMIC DNA]</scope>
    <source>
        <strain evidence="9 10">3-7</strain>
    </source>
</reference>
<dbReference type="GO" id="GO:0004713">
    <property type="term" value="F:protein tyrosine kinase activity"/>
    <property type="evidence" value="ECO:0007669"/>
    <property type="project" value="TreeGrafter"/>
</dbReference>
<dbReference type="GO" id="GO:0005886">
    <property type="term" value="C:plasma membrane"/>
    <property type="evidence" value="ECO:0007669"/>
    <property type="project" value="UniProtKB-SubCell"/>
</dbReference>
<comment type="subcellular location">
    <subcellularLocation>
        <location evidence="1">Cell membrane</location>
        <topology evidence="1">Multi-pass membrane protein</topology>
    </subcellularLocation>
</comment>
<keyword evidence="5 7" id="KW-0472">Membrane</keyword>
<dbReference type="InterPro" id="IPR050445">
    <property type="entry name" value="Bact_polysacc_biosynth/exp"/>
</dbReference>
<dbReference type="RefSeq" id="WP_130159967.1">
    <property type="nucleotide sequence ID" value="NZ_SGIS01000045.1"/>
</dbReference>
<dbReference type="Pfam" id="PF02706">
    <property type="entry name" value="Wzz"/>
    <property type="match status" value="1"/>
</dbReference>
<evidence type="ECO:0000256" key="7">
    <source>
        <dbReference type="SAM" id="Phobius"/>
    </source>
</evidence>
<dbReference type="PANTHER" id="PTHR32309:SF13">
    <property type="entry name" value="FERRIC ENTEROBACTIN TRANSPORT PROTEIN FEPE"/>
    <property type="match status" value="1"/>
</dbReference>
<keyword evidence="4 7" id="KW-1133">Transmembrane helix</keyword>
<sequence>MKIDQSILEAGTQDVRNHRLQGWLIKRKWFLLFVVLPTIIAALYYGLIASDIYVSESRFVVKSPDQKGPQISSLANLVQTKSLSSGQDQANEVLDYVRSRNALMDLGKGYNVKGAFGTTDADSFSRYPGPLRGDTFENLYKFYGKKVNAELDAETGSAIIHVEAFSPQAAYRINAHLLDLSEAMVNRLNDRAQKRGISEAETRLTEAQRRVRDARVALARYRNSSELIDPAKQASGVLDISNSLITERAGLQAQLDQMVSMTPRNPAIPALRARVRALSGAIAGQEGRVVGNQGGIASKISGYEALSVEQEFATENLNAASAALVQARSDATHQKFYLERIVDPNLPDEPLLPRRAWAILVVAISALCLYFIGWMLVVGILEHAPEE</sequence>
<keyword evidence="6" id="KW-0175">Coiled coil</keyword>
<evidence type="ECO:0000256" key="5">
    <source>
        <dbReference type="ARBA" id="ARBA00023136"/>
    </source>
</evidence>
<gene>
    <name evidence="9" type="ORF">EWE75_20550</name>
</gene>
<name>A0A4Q6XLN3_9SPHN</name>
<keyword evidence="3 7" id="KW-0812">Transmembrane</keyword>
<evidence type="ECO:0000259" key="8">
    <source>
        <dbReference type="Pfam" id="PF02706"/>
    </source>
</evidence>
<protein>
    <submittedName>
        <fullName evidence="9">Capsule biosynthesis protein</fullName>
    </submittedName>
</protein>
<evidence type="ECO:0000256" key="3">
    <source>
        <dbReference type="ARBA" id="ARBA00022692"/>
    </source>
</evidence>
<evidence type="ECO:0000313" key="9">
    <source>
        <dbReference type="EMBL" id="RZF60893.1"/>
    </source>
</evidence>
<evidence type="ECO:0000256" key="6">
    <source>
        <dbReference type="SAM" id="Coils"/>
    </source>
</evidence>
<dbReference type="PANTHER" id="PTHR32309">
    <property type="entry name" value="TYROSINE-PROTEIN KINASE"/>
    <property type="match status" value="1"/>
</dbReference>
<evidence type="ECO:0000313" key="10">
    <source>
        <dbReference type="Proteomes" id="UP000292085"/>
    </source>
</evidence>
<dbReference type="InterPro" id="IPR003856">
    <property type="entry name" value="LPS_length_determ_N"/>
</dbReference>
<accession>A0A4Q6XLN3</accession>
<evidence type="ECO:0000256" key="4">
    <source>
        <dbReference type="ARBA" id="ARBA00022989"/>
    </source>
</evidence>